<evidence type="ECO:0000256" key="1">
    <source>
        <dbReference type="ARBA" id="ARBA00002901"/>
    </source>
</evidence>
<comment type="catalytic activity">
    <reaction evidence="9">
        <text>adenylyl-molybdopterin + molybdate = Mo-molybdopterin + AMP + H(+)</text>
        <dbReference type="Rhea" id="RHEA:35047"/>
        <dbReference type="ChEBI" id="CHEBI:15378"/>
        <dbReference type="ChEBI" id="CHEBI:36264"/>
        <dbReference type="ChEBI" id="CHEBI:62727"/>
        <dbReference type="ChEBI" id="CHEBI:71302"/>
        <dbReference type="ChEBI" id="CHEBI:456215"/>
        <dbReference type="EC" id="2.10.1.1"/>
    </reaction>
</comment>
<dbReference type="SUPFAM" id="SSF63867">
    <property type="entry name" value="MoeA C-terminal domain-like"/>
    <property type="match status" value="1"/>
</dbReference>
<comment type="function">
    <text evidence="2">May be involved in the biosynthesis of molybdopterin.</text>
</comment>
<dbReference type="Gene3D" id="2.170.190.11">
    <property type="entry name" value="Molybdopterin biosynthesis moea protein, domain 3"/>
    <property type="match status" value="1"/>
</dbReference>
<dbReference type="Gene3D" id="2.40.340.10">
    <property type="entry name" value="MoeA, C-terminal, domain IV"/>
    <property type="match status" value="1"/>
</dbReference>
<keyword evidence="10" id="KW-0479">Metal-binding</keyword>
<dbReference type="SUPFAM" id="SSF53850">
    <property type="entry name" value="Periplasmic binding protein-like II"/>
    <property type="match status" value="1"/>
</dbReference>
<organism evidence="12 13">
    <name type="scientific">Thermotalea metallivorans</name>
    <dbReference type="NCBI Taxonomy" id="520762"/>
    <lineage>
        <taxon>Bacteria</taxon>
        <taxon>Bacillati</taxon>
        <taxon>Bacillota</taxon>
        <taxon>Clostridia</taxon>
        <taxon>Peptostreptococcales</taxon>
        <taxon>Thermotaleaceae</taxon>
        <taxon>Thermotalea</taxon>
    </lineage>
</organism>
<evidence type="ECO:0000313" key="12">
    <source>
        <dbReference type="EMBL" id="KXG77580.1"/>
    </source>
</evidence>
<dbReference type="UniPathway" id="UPA00344"/>
<dbReference type="Pfam" id="PF03453">
    <property type="entry name" value="MoeA_N"/>
    <property type="match status" value="1"/>
</dbReference>
<comment type="pathway">
    <text evidence="3 10">Cofactor biosynthesis; molybdopterin biosynthesis.</text>
</comment>
<dbReference type="InterPro" id="IPR005111">
    <property type="entry name" value="MoeA_C_domain_IV"/>
</dbReference>
<evidence type="ECO:0000313" key="13">
    <source>
        <dbReference type="Proteomes" id="UP000070456"/>
    </source>
</evidence>
<proteinExistence type="inferred from homology"/>
<evidence type="ECO:0000256" key="8">
    <source>
        <dbReference type="ARBA" id="ARBA00023150"/>
    </source>
</evidence>
<dbReference type="STRING" id="520762.AN619_04330"/>
<dbReference type="EMBL" id="LOEE01000013">
    <property type="protein sequence ID" value="KXG77580.1"/>
    <property type="molecule type" value="Genomic_DNA"/>
</dbReference>
<dbReference type="PANTHER" id="PTHR10192">
    <property type="entry name" value="MOLYBDOPTERIN BIOSYNTHESIS PROTEIN"/>
    <property type="match status" value="1"/>
</dbReference>
<dbReference type="CDD" id="cd00887">
    <property type="entry name" value="MoeA"/>
    <property type="match status" value="1"/>
</dbReference>
<dbReference type="OrthoDB" id="9804758at2"/>
<keyword evidence="10 12" id="KW-0808">Transferase</keyword>
<evidence type="ECO:0000256" key="3">
    <source>
        <dbReference type="ARBA" id="ARBA00005046"/>
    </source>
</evidence>
<dbReference type="InterPro" id="IPR024370">
    <property type="entry name" value="PBP_domain"/>
</dbReference>
<evidence type="ECO:0000256" key="7">
    <source>
        <dbReference type="ARBA" id="ARBA00022505"/>
    </source>
</evidence>
<dbReference type="SUPFAM" id="SSF53218">
    <property type="entry name" value="Molybdenum cofactor biosynthesis proteins"/>
    <property type="match status" value="1"/>
</dbReference>
<dbReference type="Proteomes" id="UP000070456">
    <property type="component" value="Unassembled WGS sequence"/>
</dbReference>
<evidence type="ECO:0000256" key="6">
    <source>
        <dbReference type="ARBA" id="ARBA00021108"/>
    </source>
</evidence>
<dbReference type="GO" id="GO:0006777">
    <property type="term" value="P:Mo-molybdopterin cofactor biosynthetic process"/>
    <property type="evidence" value="ECO:0007669"/>
    <property type="project" value="UniProtKB-UniRule"/>
</dbReference>
<dbReference type="InterPro" id="IPR005110">
    <property type="entry name" value="MoeA_linker/N"/>
</dbReference>
<dbReference type="PANTHER" id="PTHR10192:SF16">
    <property type="entry name" value="MOLYBDOPTERIN MOLYBDENUMTRANSFERASE"/>
    <property type="match status" value="1"/>
</dbReference>
<evidence type="ECO:0000256" key="9">
    <source>
        <dbReference type="ARBA" id="ARBA00047317"/>
    </source>
</evidence>
<evidence type="ECO:0000256" key="10">
    <source>
        <dbReference type="RuleBase" id="RU365090"/>
    </source>
</evidence>
<dbReference type="InterPro" id="IPR036135">
    <property type="entry name" value="MoeA_linker/N_sf"/>
</dbReference>
<name>A0A140LAK5_9FIRM</name>
<dbReference type="GO" id="GO:0046872">
    <property type="term" value="F:metal ion binding"/>
    <property type="evidence" value="ECO:0007669"/>
    <property type="project" value="UniProtKB-UniRule"/>
</dbReference>
<comment type="function">
    <text evidence="1 10">Catalyzes the insertion of molybdate into adenylated molybdopterin with the concomitant release of AMP.</text>
</comment>
<dbReference type="AlphaFoldDB" id="A0A140LAK5"/>
<dbReference type="Pfam" id="PF12727">
    <property type="entry name" value="PBP_like"/>
    <property type="match status" value="1"/>
</dbReference>
<comment type="caution">
    <text evidence="12">The sequence shown here is derived from an EMBL/GenBank/DDBJ whole genome shotgun (WGS) entry which is preliminary data.</text>
</comment>
<dbReference type="FunFam" id="2.40.340.10:FF:000005">
    <property type="entry name" value="Molybdopterin molybdenumtransferase MoeA"/>
    <property type="match status" value="1"/>
</dbReference>
<reference evidence="12 13" key="1">
    <citation type="submission" date="2015-12" db="EMBL/GenBank/DDBJ databases">
        <title>Draft genome sequence of the thermoanaerobe Thermotalea metallivorans, an isolate from the runoff channel of the Great Artesian Basin, Australia.</title>
        <authorList>
            <person name="Patel B.K."/>
        </authorList>
    </citation>
    <scope>NUCLEOTIDE SEQUENCE [LARGE SCALE GENOMIC DNA]</scope>
    <source>
        <strain evidence="12 13">B2-1</strain>
    </source>
</reference>
<dbReference type="InterPro" id="IPR008284">
    <property type="entry name" value="MoCF_biosynth_CS"/>
</dbReference>
<dbReference type="Gene3D" id="3.40.980.10">
    <property type="entry name" value="MoaB/Mog-like domain"/>
    <property type="match status" value="1"/>
</dbReference>
<dbReference type="PATRIC" id="fig|520762.4.peg.489"/>
<evidence type="ECO:0000256" key="5">
    <source>
        <dbReference type="ARBA" id="ARBA00013269"/>
    </source>
</evidence>
<dbReference type="GO" id="GO:0061599">
    <property type="term" value="F:molybdopterin molybdotransferase activity"/>
    <property type="evidence" value="ECO:0007669"/>
    <property type="project" value="UniProtKB-UniRule"/>
</dbReference>
<evidence type="ECO:0000256" key="2">
    <source>
        <dbReference type="ARBA" id="ARBA00003487"/>
    </source>
</evidence>
<dbReference type="Gene3D" id="3.40.190.10">
    <property type="entry name" value="Periplasmic binding protein-like II"/>
    <property type="match status" value="1"/>
</dbReference>
<dbReference type="NCBIfam" id="TIGR00177">
    <property type="entry name" value="molyb_syn"/>
    <property type="match status" value="1"/>
</dbReference>
<dbReference type="SMART" id="SM00852">
    <property type="entry name" value="MoCF_biosynth"/>
    <property type="match status" value="1"/>
</dbReference>
<protein>
    <recommendedName>
        <fullName evidence="6 10">Molybdopterin molybdenumtransferase</fullName>
        <ecNumber evidence="5 10">2.10.1.1</ecNumber>
    </recommendedName>
</protein>
<sequence>MRKRERNLYLSNVAVEEALGIYFRQLEGILQNLPVEKVQVIEALGRVTAYPVFAKLSSPNHNAAAMDGIAVRAKVTFGASEANPKRLKRNLDFIYVDTGDPIKEPYDAVIMIEDVVEIDEETVEIIKAASPWQDIRPIGEDIVAHEMIVPARHTLRPVDIGALLSGGITEIEVYKKPRVGIMPTGSEIIEPGEKMEEGKIIESNSRVFEGLVKEYGGEPNRYSPVDDDYDLLQERLTAAVEENDIIIINAGSSSGTEDYTVKLIREMGEVLIHGIAVRPGKPAILGIIKEKPVIGIPGYPVSAYFVFETFAKPLIRKYVGQEIPPRPKIEAVVSKRIVSSLKHKEYVRVKLGMVGNKLIATPLNRGAGATMSLVRADGVLIIPQNSEGVEAGERVSVELLKDMEEIRNTIVSIGSHDLILDIIGNLMHRQPGNYHLSSAHAGSLGGIMALKRGEAHMAPVHLLDEMTGEYNVPFLRRYLPDMEVALIKGVKRIQGFIIPKGNPKNIKGFEDLVREDIQFVNRQRGAGTRMLTDYELKRRGIDVARIWGYEREMTTHMAVAAAVASGSADAGVGVLSAAKALDLDFIPIGDEDYDFAVPMQYLKEEMIEIFIKVLQSQEFKEILEEMGGYKLEHTGEIALVRRG</sequence>
<feature type="domain" description="MoaB/Mog" evidence="11">
    <location>
        <begin position="180"/>
        <end position="317"/>
    </location>
</feature>
<dbReference type="Pfam" id="PF00994">
    <property type="entry name" value="MoCF_biosynth"/>
    <property type="match status" value="1"/>
</dbReference>
<dbReference type="RefSeq" id="WP_068554638.1">
    <property type="nucleotide sequence ID" value="NZ_LOEE01000013.1"/>
</dbReference>
<dbReference type="SUPFAM" id="SSF63882">
    <property type="entry name" value="MoeA N-terminal region -like"/>
    <property type="match status" value="1"/>
</dbReference>
<dbReference type="NCBIfam" id="NF011068">
    <property type="entry name" value="PRK14498.1"/>
    <property type="match status" value="1"/>
</dbReference>
<keyword evidence="13" id="KW-1185">Reference proteome</keyword>
<accession>A0A140LAK5</accession>
<comment type="similarity">
    <text evidence="4 10">Belongs to the MoeA family.</text>
</comment>
<dbReference type="Gene3D" id="3.90.105.10">
    <property type="entry name" value="Molybdopterin biosynthesis moea protein, domain 2"/>
    <property type="match status" value="1"/>
</dbReference>
<evidence type="ECO:0000259" key="11">
    <source>
        <dbReference type="SMART" id="SM00852"/>
    </source>
</evidence>
<dbReference type="InterPro" id="IPR001453">
    <property type="entry name" value="MoaB/Mog_dom"/>
</dbReference>
<dbReference type="Pfam" id="PF03454">
    <property type="entry name" value="MoeA_C"/>
    <property type="match status" value="1"/>
</dbReference>
<dbReference type="GO" id="GO:0005829">
    <property type="term" value="C:cytosol"/>
    <property type="evidence" value="ECO:0007669"/>
    <property type="project" value="TreeGrafter"/>
</dbReference>
<comment type="cofactor">
    <cofactor evidence="10">
        <name>Mg(2+)</name>
        <dbReference type="ChEBI" id="CHEBI:18420"/>
    </cofactor>
</comment>
<evidence type="ECO:0000256" key="4">
    <source>
        <dbReference type="ARBA" id="ARBA00010763"/>
    </source>
</evidence>
<keyword evidence="8 10" id="KW-0501">Molybdenum cofactor biosynthesis</keyword>
<dbReference type="PROSITE" id="PS01079">
    <property type="entry name" value="MOCF_BIOSYNTHESIS_2"/>
    <property type="match status" value="1"/>
</dbReference>
<keyword evidence="7 10" id="KW-0500">Molybdenum</keyword>
<keyword evidence="10" id="KW-0460">Magnesium</keyword>
<dbReference type="InterPro" id="IPR036425">
    <property type="entry name" value="MoaB/Mog-like_dom_sf"/>
</dbReference>
<dbReference type="InterPro" id="IPR038987">
    <property type="entry name" value="MoeA-like"/>
</dbReference>
<dbReference type="InterPro" id="IPR036688">
    <property type="entry name" value="MoeA_C_domain_IV_sf"/>
</dbReference>
<gene>
    <name evidence="12" type="primary">moeA_1</name>
    <name evidence="12" type="ORF">AN619_04330</name>
</gene>
<dbReference type="EC" id="2.10.1.1" evidence="5 10"/>